<dbReference type="Proteomes" id="UP000186698">
    <property type="component" value="Chromosome 3S"/>
</dbReference>
<keyword evidence="12 13" id="KW-0807">Transducer</keyword>
<evidence type="ECO:0000256" key="11">
    <source>
        <dbReference type="ARBA" id="ARBA00023180"/>
    </source>
</evidence>
<keyword evidence="10 13" id="KW-0675">Receptor</keyword>
<evidence type="ECO:0000256" key="9">
    <source>
        <dbReference type="ARBA" id="ARBA00023157"/>
    </source>
</evidence>
<keyword evidence="3 14" id="KW-0716">Sensory transduction</keyword>
<dbReference type="PANTHER" id="PTHR24242:SF420">
    <property type="entry name" value="OLFACTORY RECEPTOR"/>
    <property type="match status" value="1"/>
</dbReference>
<evidence type="ECO:0000256" key="12">
    <source>
        <dbReference type="ARBA" id="ARBA00023224"/>
    </source>
</evidence>
<evidence type="ECO:0000256" key="8">
    <source>
        <dbReference type="ARBA" id="ARBA00023136"/>
    </source>
</evidence>
<dbReference type="AlphaFoldDB" id="A0A8J0U319"/>
<dbReference type="PANTHER" id="PTHR24242">
    <property type="entry name" value="G-PROTEIN COUPLED RECEPTOR"/>
    <property type="match status" value="1"/>
</dbReference>
<dbReference type="KEGG" id="xla:108703434"/>
<keyword evidence="4 13" id="KW-0812">Transmembrane</keyword>
<gene>
    <name evidence="17" type="primary">LOC108703434</name>
</gene>
<evidence type="ECO:0000256" key="14">
    <source>
        <dbReference type="RuleBase" id="RU363047"/>
    </source>
</evidence>
<evidence type="ECO:0000256" key="10">
    <source>
        <dbReference type="ARBA" id="ARBA00023170"/>
    </source>
</evidence>
<dbReference type="GO" id="GO:0005886">
    <property type="term" value="C:plasma membrane"/>
    <property type="evidence" value="ECO:0007669"/>
    <property type="project" value="UniProtKB-SubCell"/>
</dbReference>
<dbReference type="PROSITE" id="PS00237">
    <property type="entry name" value="G_PROTEIN_RECEP_F1_1"/>
    <property type="match status" value="1"/>
</dbReference>
<dbReference type="GeneID" id="108703434"/>
<name>A0A8J0U319_XENLA</name>
<keyword evidence="16" id="KW-1185">Reference proteome</keyword>
<dbReference type="RefSeq" id="XP_018095052.1">
    <property type="nucleotide sequence ID" value="XM_018239563.1"/>
</dbReference>
<dbReference type="Pfam" id="PF13853">
    <property type="entry name" value="7tm_4"/>
    <property type="match status" value="1"/>
</dbReference>
<feature type="transmembrane region" description="Helical" evidence="14">
    <location>
        <begin position="140"/>
        <end position="167"/>
    </location>
</feature>
<protein>
    <recommendedName>
        <fullName evidence="14">Olfactory receptor</fullName>
    </recommendedName>
</protein>
<dbReference type="PROSITE" id="PS50262">
    <property type="entry name" value="G_PROTEIN_RECEP_F1_2"/>
    <property type="match status" value="1"/>
</dbReference>
<comment type="subcellular location">
    <subcellularLocation>
        <location evidence="1 14">Cell membrane</location>
        <topology evidence="1 14">Multi-pass membrane protein</topology>
    </subcellularLocation>
</comment>
<dbReference type="PRINTS" id="PR00245">
    <property type="entry name" value="OLFACTORYR"/>
</dbReference>
<dbReference type="InterPro" id="IPR017452">
    <property type="entry name" value="GPCR_Rhodpsn_7TM"/>
</dbReference>
<keyword evidence="2 14" id="KW-1003">Cell membrane</keyword>
<evidence type="ECO:0000259" key="15">
    <source>
        <dbReference type="PROSITE" id="PS50262"/>
    </source>
</evidence>
<reference evidence="17" key="2">
    <citation type="submission" date="2025-08" db="UniProtKB">
        <authorList>
            <consortium name="RefSeq"/>
        </authorList>
    </citation>
    <scope>IDENTIFICATION</scope>
    <source>
        <strain evidence="17">J_2021</strain>
        <tissue evidence="17">Erythrocytes</tissue>
    </source>
</reference>
<keyword evidence="6 14" id="KW-1133">Transmembrane helix</keyword>
<keyword evidence="5 14" id="KW-0552">Olfaction</keyword>
<reference evidence="16" key="1">
    <citation type="submission" date="2024-06" db="UniProtKB">
        <authorList>
            <consortium name="RefSeq"/>
        </authorList>
    </citation>
    <scope>NUCLEOTIDE SEQUENCE [LARGE SCALE GENOMIC DNA]</scope>
    <source>
        <strain evidence="16">J_2021</strain>
    </source>
</reference>
<evidence type="ECO:0000256" key="1">
    <source>
        <dbReference type="ARBA" id="ARBA00004651"/>
    </source>
</evidence>
<dbReference type="GO" id="GO:0004984">
    <property type="term" value="F:olfactory receptor activity"/>
    <property type="evidence" value="ECO:0007669"/>
    <property type="project" value="InterPro"/>
</dbReference>
<dbReference type="SUPFAM" id="SSF81321">
    <property type="entry name" value="Family A G protein-coupled receptor-like"/>
    <property type="match status" value="1"/>
</dbReference>
<feature type="transmembrane region" description="Helical" evidence="14">
    <location>
        <begin position="22"/>
        <end position="48"/>
    </location>
</feature>
<evidence type="ECO:0000256" key="6">
    <source>
        <dbReference type="ARBA" id="ARBA00022989"/>
    </source>
</evidence>
<feature type="domain" description="G-protein coupled receptors family 1 profile" evidence="15">
    <location>
        <begin position="40"/>
        <end position="289"/>
    </location>
</feature>
<keyword evidence="7 13" id="KW-0297">G-protein coupled receptor</keyword>
<dbReference type="FunFam" id="1.20.1070.10:FF:000010">
    <property type="entry name" value="Olfactory receptor"/>
    <property type="match status" value="1"/>
</dbReference>
<dbReference type="InterPro" id="IPR050939">
    <property type="entry name" value="Olfactory_GPCR1"/>
</dbReference>
<keyword evidence="11" id="KW-0325">Glycoprotein</keyword>
<dbReference type="InterPro" id="IPR000725">
    <property type="entry name" value="Olfact_rcpt"/>
</dbReference>
<evidence type="ECO:0000313" key="16">
    <source>
        <dbReference type="Proteomes" id="UP000186698"/>
    </source>
</evidence>
<dbReference type="Gene3D" id="1.20.1070.10">
    <property type="entry name" value="Rhodopsin 7-helix transmembrane proteins"/>
    <property type="match status" value="1"/>
</dbReference>
<evidence type="ECO:0000256" key="3">
    <source>
        <dbReference type="ARBA" id="ARBA00022606"/>
    </source>
</evidence>
<feature type="transmembrane region" description="Helical" evidence="14">
    <location>
        <begin position="203"/>
        <end position="225"/>
    </location>
</feature>
<feature type="transmembrane region" description="Helical" evidence="14">
    <location>
        <begin position="60"/>
        <end position="78"/>
    </location>
</feature>
<organism evidence="16 17">
    <name type="scientific">Xenopus laevis</name>
    <name type="common">African clawed frog</name>
    <dbReference type="NCBI Taxonomy" id="8355"/>
    <lineage>
        <taxon>Eukaryota</taxon>
        <taxon>Metazoa</taxon>
        <taxon>Chordata</taxon>
        <taxon>Craniata</taxon>
        <taxon>Vertebrata</taxon>
        <taxon>Euteleostomi</taxon>
        <taxon>Amphibia</taxon>
        <taxon>Batrachia</taxon>
        <taxon>Anura</taxon>
        <taxon>Pipoidea</taxon>
        <taxon>Pipidae</taxon>
        <taxon>Xenopodinae</taxon>
        <taxon>Xenopus</taxon>
        <taxon>Xenopus</taxon>
    </lineage>
</organism>
<accession>A0A8J0U319</accession>
<evidence type="ECO:0000313" key="17">
    <source>
        <dbReference type="RefSeq" id="XP_018095052.1"/>
    </source>
</evidence>
<evidence type="ECO:0000256" key="7">
    <source>
        <dbReference type="ARBA" id="ARBA00023040"/>
    </source>
</evidence>
<sequence>MGRNDTQLTHFFLLGFDHLQSLTIFLFILFLIIYILTVFGNVLIIGLVTVSQRLKSPMFFFLRNLSLCEIIFTTNIVPKMLQVILEGGSKISFEGCALQLYFFGGAGTAECLLLTSMSYDRYLAICKPLHYSTIMNFKCHLCLVVFCWTAAIILPAISVSMIFNLYYCGSNVIDHFFCDLAPLLELSCSDTSPAEFEVFVQTIPVFVFTFIYIMATYICIFIAIVKMQSTMGRQKAFSTCSSHLTVVSTYYGTMISLYVTPRGRQSVKVNKTLSLLYSVVTPLLNPIIYSLRSGEIRKALESVIFNKKKTKKVHNNSNHFRENLWADSEKVVLCCDQQKTDSS</sequence>
<comment type="similarity">
    <text evidence="13">Belongs to the G-protein coupled receptor 1 family.</text>
</comment>
<dbReference type="PRINTS" id="PR00237">
    <property type="entry name" value="GPCRRHODOPSN"/>
</dbReference>
<dbReference type="OrthoDB" id="9444602at2759"/>
<proteinExistence type="inferred from homology"/>
<feature type="transmembrane region" description="Helical" evidence="14">
    <location>
        <begin position="98"/>
        <end position="119"/>
    </location>
</feature>
<evidence type="ECO:0000256" key="13">
    <source>
        <dbReference type="RuleBase" id="RU000688"/>
    </source>
</evidence>
<keyword evidence="9" id="KW-1015">Disulfide bond</keyword>
<evidence type="ECO:0000256" key="2">
    <source>
        <dbReference type="ARBA" id="ARBA00022475"/>
    </source>
</evidence>
<dbReference type="InterPro" id="IPR000276">
    <property type="entry name" value="GPCR_Rhodpsn"/>
</dbReference>
<keyword evidence="8 14" id="KW-0472">Membrane</keyword>
<dbReference type="GO" id="GO:0004930">
    <property type="term" value="F:G protein-coupled receptor activity"/>
    <property type="evidence" value="ECO:0007669"/>
    <property type="project" value="UniProtKB-KW"/>
</dbReference>
<evidence type="ECO:0000256" key="4">
    <source>
        <dbReference type="ARBA" id="ARBA00022692"/>
    </source>
</evidence>
<evidence type="ECO:0000256" key="5">
    <source>
        <dbReference type="ARBA" id="ARBA00022725"/>
    </source>
</evidence>